<comment type="caution">
    <text evidence="1">The sequence shown here is derived from an EMBL/GenBank/DDBJ whole genome shotgun (WGS) entry which is preliminary data.</text>
</comment>
<evidence type="ECO:0000313" key="1">
    <source>
        <dbReference type="EMBL" id="KAA5602004.1"/>
    </source>
</evidence>
<dbReference type="OrthoDB" id="8283038at2"/>
<gene>
    <name evidence="1" type="ORF">F1193_07610</name>
</gene>
<sequence length="636" mass="67220">MNIHDVTELIWHFVGHLRLDEDVSRSRIQYEDAEAGRVLADDVDRVKDAPVRHEDPDDTDPTPVVYANFAGAQALPPFVPQFMHPNTSPVPIDPVDDIHFKTPPRVVPTPAPGSLSGALPQSIGPEYRETLFEARQINQLDDSDYFTDDLLWAGALPVANTSYMLDELYATAQDAIPAHLETVSGGGSQEAVAYATNLGSGAYEVPSSQVEAGSYHNGERLADDQTLPTDIGAIVPEMPEPTNGSTGDLGITTQAAELGANGAYNYALIADANGACGTLVVLGDKFSLNAIVQINAYSDDDVINRTGLGGYGEAGTIAGGGNHADNLAQVGFTELEAMPAAKSGTSYRIDVIEGDFFDIRTLFQSNTAADDDVATLTTEGHYCLVRTGANEMVNVSDLRDFDFTNYYDVIVVGGQYYDINAIIQLNLLCDNDAVSATGTGDGATINTGGNSLLNDAQIENYGTTNVQPLGDGMATFVSSLADGDAPDGASSWGFSDGGDGYIDVLYVTGNYFDINLLWQINAVSDVDVAALQAGSDDSATQVVSTGANELQNQAIIVDVDALSSEFIGGDVYEGSILIQANLVESDDDSVVHHDTDTLVPEVIAFTGGNDDNGPSDHAYVGPPVTMTDHIMGTVMT</sequence>
<name>A0A5M6I1D6_9HYPH</name>
<dbReference type="Proteomes" id="UP000323886">
    <property type="component" value="Unassembled WGS sequence"/>
</dbReference>
<protein>
    <submittedName>
        <fullName evidence="1">Uncharacterized protein</fullName>
    </submittedName>
</protein>
<accession>A0A5M6I1D6</accession>
<proteinExistence type="predicted"/>
<dbReference type="EMBL" id="VWPL01000010">
    <property type="protein sequence ID" value="KAA5602004.1"/>
    <property type="molecule type" value="Genomic_DNA"/>
</dbReference>
<evidence type="ECO:0000313" key="2">
    <source>
        <dbReference type="Proteomes" id="UP000323886"/>
    </source>
</evidence>
<dbReference type="RefSeq" id="WP_150097082.1">
    <property type="nucleotide sequence ID" value="NZ_VWPL01000010.1"/>
</dbReference>
<dbReference type="AlphaFoldDB" id="A0A5M6I1D6"/>
<organism evidence="1 2">
    <name type="scientific">Blastochloris sulfoviridis</name>
    <dbReference type="NCBI Taxonomy" id="50712"/>
    <lineage>
        <taxon>Bacteria</taxon>
        <taxon>Pseudomonadati</taxon>
        <taxon>Pseudomonadota</taxon>
        <taxon>Alphaproteobacteria</taxon>
        <taxon>Hyphomicrobiales</taxon>
        <taxon>Blastochloridaceae</taxon>
        <taxon>Blastochloris</taxon>
    </lineage>
</organism>
<reference evidence="1 2" key="1">
    <citation type="submission" date="2019-09" db="EMBL/GenBank/DDBJ databases">
        <title>Draft Whole-Genome sequence of Blastochloris sulfoviridis DSM 729.</title>
        <authorList>
            <person name="Meyer T.E."/>
            <person name="Kyndt J.A."/>
        </authorList>
    </citation>
    <scope>NUCLEOTIDE SEQUENCE [LARGE SCALE GENOMIC DNA]</scope>
    <source>
        <strain evidence="1 2">DSM 729</strain>
    </source>
</reference>
<keyword evidence="2" id="KW-1185">Reference proteome</keyword>